<name>A0ABQ9W821_SAGOE</name>
<evidence type="ECO:0000313" key="3">
    <source>
        <dbReference type="Proteomes" id="UP001266305"/>
    </source>
</evidence>
<dbReference type="EMBL" id="JASSZA010000002">
    <property type="protein sequence ID" value="KAK2117766.1"/>
    <property type="molecule type" value="Genomic_DNA"/>
</dbReference>
<keyword evidence="3" id="KW-1185">Reference proteome</keyword>
<accession>A0ABQ9W821</accession>
<feature type="non-terminal residue" evidence="2">
    <location>
        <position position="1"/>
    </location>
</feature>
<evidence type="ECO:0000313" key="2">
    <source>
        <dbReference type="EMBL" id="KAK2117766.1"/>
    </source>
</evidence>
<feature type="region of interest" description="Disordered" evidence="1">
    <location>
        <begin position="1"/>
        <end position="52"/>
    </location>
</feature>
<dbReference type="Proteomes" id="UP001266305">
    <property type="component" value="Unassembled WGS sequence"/>
</dbReference>
<feature type="compositionally biased region" description="Basic and acidic residues" evidence="1">
    <location>
        <begin position="22"/>
        <end position="33"/>
    </location>
</feature>
<comment type="caution">
    <text evidence="2">The sequence shown here is derived from an EMBL/GenBank/DDBJ whole genome shotgun (WGS) entry which is preliminary data.</text>
</comment>
<evidence type="ECO:0000256" key="1">
    <source>
        <dbReference type="SAM" id="MobiDB-lite"/>
    </source>
</evidence>
<organism evidence="2 3">
    <name type="scientific">Saguinus oedipus</name>
    <name type="common">Cotton-top tamarin</name>
    <name type="synonym">Oedipomidas oedipus</name>
    <dbReference type="NCBI Taxonomy" id="9490"/>
    <lineage>
        <taxon>Eukaryota</taxon>
        <taxon>Metazoa</taxon>
        <taxon>Chordata</taxon>
        <taxon>Craniata</taxon>
        <taxon>Vertebrata</taxon>
        <taxon>Euteleostomi</taxon>
        <taxon>Mammalia</taxon>
        <taxon>Eutheria</taxon>
        <taxon>Euarchontoglires</taxon>
        <taxon>Primates</taxon>
        <taxon>Haplorrhini</taxon>
        <taxon>Platyrrhini</taxon>
        <taxon>Cebidae</taxon>
        <taxon>Callitrichinae</taxon>
        <taxon>Saguinus</taxon>
    </lineage>
</organism>
<sequence>VAQSRLAVKGMATEGRAGQMEGRQDEQTIRGMERLQPPGNQRTVELSNGEEG</sequence>
<reference evidence="2 3" key="1">
    <citation type="submission" date="2023-05" db="EMBL/GenBank/DDBJ databases">
        <title>B98-5 Cell Line De Novo Hybrid Assembly: An Optical Mapping Approach.</title>
        <authorList>
            <person name="Kananen K."/>
            <person name="Auerbach J.A."/>
            <person name="Kautto E."/>
            <person name="Blachly J.S."/>
        </authorList>
    </citation>
    <scope>NUCLEOTIDE SEQUENCE [LARGE SCALE GENOMIC DNA]</scope>
    <source>
        <strain evidence="2">B95-8</strain>
        <tissue evidence="2">Cell line</tissue>
    </source>
</reference>
<proteinExistence type="predicted"/>
<gene>
    <name evidence="2" type="ORF">P7K49_004653</name>
</gene>
<protein>
    <submittedName>
        <fullName evidence="2">Uncharacterized protein</fullName>
    </submittedName>
</protein>